<name>A0A089HKB4_PAEDU</name>
<accession>A0A089HKB4</accession>
<dbReference type="RefSeq" id="WP_042205444.1">
    <property type="nucleotide sequence ID" value="NZ_CP009288.1"/>
</dbReference>
<dbReference type="CDD" id="cd02137">
    <property type="entry name" value="MhqN-like"/>
    <property type="match status" value="1"/>
</dbReference>
<feature type="domain" description="Nitroreductase" evidence="3">
    <location>
        <begin position="15"/>
        <end position="191"/>
    </location>
</feature>
<dbReference type="eggNOG" id="COG0778">
    <property type="taxonomic scope" value="Bacteria"/>
</dbReference>
<dbReference type="GO" id="GO:0016491">
    <property type="term" value="F:oxidoreductase activity"/>
    <property type="evidence" value="ECO:0007669"/>
    <property type="project" value="UniProtKB-KW"/>
</dbReference>
<protein>
    <submittedName>
        <fullName evidence="4">NAD(P)H nitroreductase</fullName>
    </submittedName>
</protein>
<gene>
    <name evidence="4" type="ORF">PDUR_05935</name>
</gene>
<reference evidence="4 5" key="1">
    <citation type="submission" date="2014-08" db="EMBL/GenBank/DDBJ databases">
        <title>Comparative genomics of the Paenibacillus odorifer group.</title>
        <authorList>
            <person name="den Bakker H.C."/>
            <person name="Tsai Y.-C."/>
            <person name="Martin N."/>
            <person name="Korlach J."/>
            <person name="Wiedmann M."/>
        </authorList>
    </citation>
    <scope>NUCLEOTIDE SEQUENCE [LARGE SCALE GENOMIC DNA]</scope>
    <source>
        <strain evidence="4 5">DSM 1735</strain>
    </source>
</reference>
<keyword evidence="2" id="KW-0560">Oxidoreductase</keyword>
<dbReference type="InterPro" id="IPR000415">
    <property type="entry name" value="Nitroreductase-like"/>
</dbReference>
<evidence type="ECO:0000313" key="4">
    <source>
        <dbReference type="EMBL" id="AIQ11537.1"/>
    </source>
</evidence>
<organism evidence="4 5">
    <name type="scientific">Paenibacillus durus</name>
    <name type="common">Paenibacillus azotofixans</name>
    <dbReference type="NCBI Taxonomy" id="44251"/>
    <lineage>
        <taxon>Bacteria</taxon>
        <taxon>Bacillati</taxon>
        <taxon>Bacillota</taxon>
        <taxon>Bacilli</taxon>
        <taxon>Bacillales</taxon>
        <taxon>Paenibacillaceae</taxon>
        <taxon>Paenibacillus</taxon>
    </lineage>
</organism>
<dbReference type="PANTHER" id="PTHR43673:SF10">
    <property type="entry name" value="NADH DEHYDROGENASE_NAD(P)H NITROREDUCTASE XCC3605-RELATED"/>
    <property type="match status" value="1"/>
</dbReference>
<dbReference type="SUPFAM" id="SSF55469">
    <property type="entry name" value="FMN-dependent nitroreductase-like"/>
    <property type="match status" value="1"/>
</dbReference>
<dbReference type="Gene3D" id="3.40.109.10">
    <property type="entry name" value="NADH Oxidase"/>
    <property type="match status" value="1"/>
</dbReference>
<dbReference type="STRING" id="44251.PDUR_05935"/>
<dbReference type="EMBL" id="CP009288">
    <property type="protein sequence ID" value="AIQ11537.1"/>
    <property type="molecule type" value="Genomic_DNA"/>
</dbReference>
<evidence type="ECO:0000256" key="2">
    <source>
        <dbReference type="ARBA" id="ARBA00023002"/>
    </source>
</evidence>
<dbReference type="AlphaFoldDB" id="A0A089HKB4"/>
<evidence type="ECO:0000256" key="1">
    <source>
        <dbReference type="ARBA" id="ARBA00007118"/>
    </source>
</evidence>
<comment type="similarity">
    <text evidence="1">Belongs to the nitroreductase family.</text>
</comment>
<dbReference type="Pfam" id="PF00881">
    <property type="entry name" value="Nitroreductase"/>
    <property type="match status" value="1"/>
</dbReference>
<dbReference type="KEGG" id="pdu:PDUR_05935"/>
<sequence length="217" mass="24244">METQVNINPAFSQVLRERHSVRKYDSSRKMSNEEINDLLNDAILAPSSSNLQPWRFIVITDQALKEQLLPIAFNQQQVVESSAIIAVLGDLEAYRNVNKIWDSAVEAGLATPEVRDMMVENSRNTYSNFSREKQKEIALVDGGLVSMQLMLAAKAKGYDTVAMGGYDAEKFREMFQIPPRYATVMLIAVGHAAVPGRQTSRLPLEDIASYNGFKGQD</sequence>
<keyword evidence="5" id="KW-1185">Reference proteome</keyword>
<dbReference type="PANTHER" id="PTHR43673">
    <property type="entry name" value="NAD(P)H NITROREDUCTASE YDGI-RELATED"/>
    <property type="match status" value="1"/>
</dbReference>
<dbReference type="InterPro" id="IPR029479">
    <property type="entry name" value="Nitroreductase"/>
</dbReference>
<dbReference type="OrthoDB" id="9782629at2"/>
<proteinExistence type="inferred from homology"/>
<evidence type="ECO:0000259" key="3">
    <source>
        <dbReference type="Pfam" id="PF00881"/>
    </source>
</evidence>
<evidence type="ECO:0000313" key="5">
    <source>
        <dbReference type="Proteomes" id="UP000029409"/>
    </source>
</evidence>
<dbReference type="Proteomes" id="UP000029409">
    <property type="component" value="Chromosome"/>
</dbReference>